<evidence type="ECO:0000313" key="3">
    <source>
        <dbReference type="EMBL" id="GAN54090.1"/>
    </source>
</evidence>
<feature type="transmembrane region" description="Helical" evidence="2">
    <location>
        <begin position="82"/>
        <end position="107"/>
    </location>
</feature>
<comment type="caution">
    <text evidence="3">The sequence shown here is derived from an EMBL/GenBank/DDBJ whole genome shotgun (WGS) entry which is preliminary data.</text>
</comment>
<dbReference type="Proteomes" id="UP000032679">
    <property type="component" value="Unassembled WGS sequence"/>
</dbReference>
<evidence type="ECO:0000256" key="2">
    <source>
        <dbReference type="SAM" id="Phobius"/>
    </source>
</evidence>
<dbReference type="EMBL" id="BALE01000016">
    <property type="protein sequence ID" value="GAN54090.1"/>
    <property type="molecule type" value="Genomic_DNA"/>
</dbReference>
<evidence type="ECO:0000256" key="1">
    <source>
        <dbReference type="SAM" id="MobiDB-lite"/>
    </source>
</evidence>
<dbReference type="RefSeq" id="WP_048848649.1">
    <property type="nucleotide sequence ID" value="NZ_BALE01000016.1"/>
</dbReference>
<name>A0A0D6MKU8_9PROT</name>
<gene>
    <name evidence="3" type="ORF">Tasa_016_010</name>
</gene>
<feature type="region of interest" description="Disordered" evidence="1">
    <location>
        <begin position="1"/>
        <end position="20"/>
    </location>
</feature>
<keyword evidence="4" id="KW-1185">Reference proteome</keyword>
<sequence length="120" mass="13070">MRSPRTRVKSPAPSALDASPEGSIAATLVRTVVLVGLTVILMALCRMWGPAKAAIVWVAGTRAWQSLYDILRLQNGLQREQLLLVGIALSCFVIALCLQTIGLLAVARFRRARADRQSRS</sequence>
<protein>
    <submittedName>
        <fullName evidence="3">Uncharacterized protein</fullName>
    </submittedName>
</protein>
<proteinExistence type="predicted"/>
<keyword evidence="2" id="KW-0812">Transmembrane</keyword>
<dbReference type="AlphaFoldDB" id="A0A0D6MKU8"/>
<accession>A0A0D6MKU8</accession>
<reference evidence="3 4" key="1">
    <citation type="submission" date="2012-10" db="EMBL/GenBank/DDBJ databases">
        <title>Genome sequencing of Tanticharoenia sakaeratensis NBRC 103193.</title>
        <authorList>
            <person name="Azuma Y."/>
            <person name="Hadano H."/>
            <person name="Hirakawa H."/>
            <person name="Matsushita K."/>
        </authorList>
    </citation>
    <scope>NUCLEOTIDE SEQUENCE [LARGE SCALE GENOMIC DNA]</scope>
    <source>
        <strain evidence="3 4">NBRC 103193</strain>
    </source>
</reference>
<evidence type="ECO:0000313" key="4">
    <source>
        <dbReference type="Proteomes" id="UP000032679"/>
    </source>
</evidence>
<keyword evidence="2" id="KW-0472">Membrane</keyword>
<keyword evidence="2" id="KW-1133">Transmembrane helix</keyword>
<dbReference type="OrthoDB" id="7285000at2"/>
<feature type="transmembrane region" description="Helical" evidence="2">
    <location>
        <begin position="28"/>
        <end position="49"/>
    </location>
</feature>
<organism evidence="3 4">
    <name type="scientific">Tanticharoenia sakaeratensis NBRC 103193</name>
    <dbReference type="NCBI Taxonomy" id="1231623"/>
    <lineage>
        <taxon>Bacteria</taxon>
        <taxon>Pseudomonadati</taxon>
        <taxon>Pseudomonadota</taxon>
        <taxon>Alphaproteobacteria</taxon>
        <taxon>Acetobacterales</taxon>
        <taxon>Acetobacteraceae</taxon>
        <taxon>Tanticharoenia</taxon>
    </lineage>
</organism>